<dbReference type="EMBL" id="CAJVQC010135032">
    <property type="protein sequence ID" value="CAG8842642.1"/>
    <property type="molecule type" value="Genomic_DNA"/>
</dbReference>
<reference evidence="1" key="1">
    <citation type="submission" date="2021-06" db="EMBL/GenBank/DDBJ databases">
        <authorList>
            <person name="Kallberg Y."/>
            <person name="Tangrot J."/>
            <person name="Rosling A."/>
        </authorList>
    </citation>
    <scope>NUCLEOTIDE SEQUENCE</scope>
    <source>
        <strain evidence="1">MA461A</strain>
    </source>
</reference>
<dbReference type="Proteomes" id="UP000789920">
    <property type="component" value="Unassembled WGS sequence"/>
</dbReference>
<sequence>NIMIEDFNDDCKISVLEKIAEEFHGANTLFKFALLNREVDISSFFDLDSFVFFQNINTKIIFVNSGIFWQQS</sequence>
<accession>A0ACA9SP65</accession>
<feature type="non-terminal residue" evidence="1">
    <location>
        <position position="72"/>
    </location>
</feature>
<evidence type="ECO:0000313" key="1">
    <source>
        <dbReference type="EMBL" id="CAG8842642.1"/>
    </source>
</evidence>
<evidence type="ECO:0000313" key="2">
    <source>
        <dbReference type="Proteomes" id="UP000789920"/>
    </source>
</evidence>
<protein>
    <submittedName>
        <fullName evidence="1">30176_t:CDS:1</fullName>
    </submittedName>
</protein>
<proteinExistence type="predicted"/>
<organism evidence="1 2">
    <name type="scientific">Racocetra persica</name>
    <dbReference type="NCBI Taxonomy" id="160502"/>
    <lineage>
        <taxon>Eukaryota</taxon>
        <taxon>Fungi</taxon>
        <taxon>Fungi incertae sedis</taxon>
        <taxon>Mucoromycota</taxon>
        <taxon>Glomeromycotina</taxon>
        <taxon>Glomeromycetes</taxon>
        <taxon>Diversisporales</taxon>
        <taxon>Gigasporaceae</taxon>
        <taxon>Racocetra</taxon>
    </lineage>
</organism>
<keyword evidence="2" id="KW-1185">Reference proteome</keyword>
<gene>
    <name evidence="1" type="ORF">RPERSI_LOCUS32413</name>
</gene>
<name>A0ACA9SP65_9GLOM</name>
<comment type="caution">
    <text evidence="1">The sequence shown here is derived from an EMBL/GenBank/DDBJ whole genome shotgun (WGS) entry which is preliminary data.</text>
</comment>
<feature type="non-terminal residue" evidence="1">
    <location>
        <position position="1"/>
    </location>
</feature>